<name>A0A8T0FNR4_ARGBR</name>
<dbReference type="PANTHER" id="PTHR45893">
    <property type="entry name" value="POLYCOMB GROUP RING FINGER PROTEIN"/>
    <property type="match status" value="1"/>
</dbReference>
<dbReference type="EMBL" id="JABXBU010000011">
    <property type="protein sequence ID" value="KAF8791249.1"/>
    <property type="molecule type" value="Genomic_DNA"/>
</dbReference>
<evidence type="ECO:0000256" key="5">
    <source>
        <dbReference type="PROSITE-ProRule" id="PRU00175"/>
    </source>
</evidence>
<dbReference type="SUPFAM" id="SSF57850">
    <property type="entry name" value="RING/U-box"/>
    <property type="match status" value="1"/>
</dbReference>
<dbReference type="PROSITE" id="PS50089">
    <property type="entry name" value="ZF_RING_2"/>
    <property type="match status" value="1"/>
</dbReference>
<accession>A0A8T0FNR4</accession>
<dbReference type="Gene3D" id="3.10.20.90">
    <property type="entry name" value="Phosphatidylinositol 3-kinase Catalytic Subunit, Chain A, domain 1"/>
    <property type="match status" value="1"/>
</dbReference>
<evidence type="ECO:0000256" key="2">
    <source>
        <dbReference type="ARBA" id="ARBA00022771"/>
    </source>
</evidence>
<organism evidence="7 8">
    <name type="scientific">Argiope bruennichi</name>
    <name type="common">Wasp spider</name>
    <name type="synonym">Aranea bruennichi</name>
    <dbReference type="NCBI Taxonomy" id="94029"/>
    <lineage>
        <taxon>Eukaryota</taxon>
        <taxon>Metazoa</taxon>
        <taxon>Ecdysozoa</taxon>
        <taxon>Arthropoda</taxon>
        <taxon>Chelicerata</taxon>
        <taxon>Arachnida</taxon>
        <taxon>Araneae</taxon>
        <taxon>Araneomorphae</taxon>
        <taxon>Entelegynae</taxon>
        <taxon>Araneoidea</taxon>
        <taxon>Araneidae</taxon>
        <taxon>Argiope</taxon>
    </lineage>
</organism>
<keyword evidence="4" id="KW-0539">Nucleus</keyword>
<dbReference type="InterPro" id="IPR001841">
    <property type="entry name" value="Znf_RING"/>
</dbReference>
<evidence type="ECO:0000256" key="3">
    <source>
        <dbReference type="ARBA" id="ARBA00022833"/>
    </source>
</evidence>
<reference evidence="7" key="1">
    <citation type="journal article" date="2020" name="bioRxiv">
        <title>Chromosome-level reference genome of the European wasp spider Argiope bruennichi: a resource for studies on range expansion and evolutionary adaptation.</title>
        <authorList>
            <person name="Sheffer M.M."/>
            <person name="Hoppe A."/>
            <person name="Krehenwinkel H."/>
            <person name="Uhl G."/>
            <person name="Kuss A.W."/>
            <person name="Jensen L."/>
            <person name="Jensen C."/>
            <person name="Gillespie R.G."/>
            <person name="Hoff K.J."/>
            <person name="Prost S."/>
        </authorList>
    </citation>
    <scope>NUCLEOTIDE SEQUENCE</scope>
</reference>
<protein>
    <submittedName>
        <fullName evidence="7">Polycomb group RING finger protein 5-A like protein</fullName>
    </submittedName>
</protein>
<evidence type="ECO:0000256" key="4">
    <source>
        <dbReference type="ARBA" id="ARBA00023242"/>
    </source>
</evidence>
<gene>
    <name evidence="7" type="ORF">HNY73_006143</name>
</gene>
<dbReference type="AlphaFoldDB" id="A0A8T0FNR4"/>
<dbReference type="OrthoDB" id="1305878at2759"/>
<reference evidence="7" key="2">
    <citation type="submission" date="2020-06" db="EMBL/GenBank/DDBJ databases">
        <authorList>
            <person name="Sheffer M."/>
        </authorList>
    </citation>
    <scope>NUCLEOTIDE SEQUENCE</scope>
</reference>
<evidence type="ECO:0000313" key="7">
    <source>
        <dbReference type="EMBL" id="KAF8791249.1"/>
    </source>
</evidence>
<sequence>MATGGEPPMCSMCQNQMDSSDYLYACGHTVCKYCFYTYFRIAFRCPRCGETVEERHENHYDELLSDFVDNMLPTPPLEEDSDDDETREPECWDPDSWTLVDGDEFLRGVVRSRPASPVENLAIDRPDPKILLKLIALNVPPLAKQFVLTSRYACVVHLKKLLAKRILQNVQRYNEFEIVCNYQVLQNGNSLGGVFQSFWRNNGFPMVLKFLKVSDED</sequence>
<keyword evidence="2 5" id="KW-0479">Metal-binding</keyword>
<dbReference type="GO" id="GO:0008270">
    <property type="term" value="F:zinc ion binding"/>
    <property type="evidence" value="ECO:0007669"/>
    <property type="project" value="UniProtKB-KW"/>
</dbReference>
<keyword evidence="2 5" id="KW-0863">Zinc-finger</keyword>
<dbReference type="InterPro" id="IPR051507">
    <property type="entry name" value="PcG_RING_finger"/>
</dbReference>
<evidence type="ECO:0000256" key="1">
    <source>
        <dbReference type="ARBA" id="ARBA00004123"/>
    </source>
</evidence>
<comment type="caution">
    <text evidence="7">The sequence shown here is derived from an EMBL/GenBank/DDBJ whole genome shotgun (WGS) entry which is preliminary data.</text>
</comment>
<dbReference type="GO" id="GO:0005634">
    <property type="term" value="C:nucleus"/>
    <property type="evidence" value="ECO:0007669"/>
    <property type="project" value="UniProtKB-SubCell"/>
</dbReference>
<keyword evidence="8" id="KW-1185">Reference proteome</keyword>
<evidence type="ECO:0000313" key="8">
    <source>
        <dbReference type="Proteomes" id="UP000807504"/>
    </source>
</evidence>
<feature type="domain" description="RING-type" evidence="6">
    <location>
        <begin position="10"/>
        <end position="48"/>
    </location>
</feature>
<evidence type="ECO:0000259" key="6">
    <source>
        <dbReference type="PROSITE" id="PS50089"/>
    </source>
</evidence>
<comment type="subcellular location">
    <subcellularLocation>
        <location evidence="1">Nucleus</location>
    </subcellularLocation>
</comment>
<dbReference type="Gene3D" id="3.30.40.10">
    <property type="entry name" value="Zinc/RING finger domain, C3HC4 (zinc finger)"/>
    <property type="match status" value="1"/>
</dbReference>
<proteinExistence type="predicted"/>
<dbReference type="Proteomes" id="UP000807504">
    <property type="component" value="Unassembled WGS sequence"/>
</dbReference>
<keyword evidence="3" id="KW-0862">Zinc</keyword>
<dbReference type="InterPro" id="IPR013083">
    <property type="entry name" value="Znf_RING/FYVE/PHD"/>
</dbReference>